<protein>
    <recommendedName>
        <fullName evidence="3">Common-antigen outer membrane protein</fullName>
    </recommendedName>
</protein>
<reference evidence="1 2" key="1">
    <citation type="submission" date="2018-12" db="EMBL/GenBank/DDBJ databases">
        <title>First genome draft of Desulfovibrio legallis sp. nov.</title>
        <authorList>
            <person name="Ben Dhia O."/>
            <person name="Najjari A."/>
            <person name="Ferjani R."/>
            <person name="Fhoula I."/>
            <person name="Fardeau M.-L."/>
            <person name="Boudabbous A."/>
            <person name="Ouzari H.I."/>
        </authorList>
    </citation>
    <scope>NUCLEOTIDE SEQUENCE [LARGE SCALE GENOMIC DNA]</scope>
    <source>
        <strain evidence="1 2">H1T</strain>
    </source>
</reference>
<dbReference type="EMBL" id="SIXC01000004">
    <property type="protein sequence ID" value="TBH80865.1"/>
    <property type="molecule type" value="Genomic_DNA"/>
</dbReference>
<dbReference type="RefSeq" id="WP_118229899.1">
    <property type="nucleotide sequence ID" value="NZ_DBFBQU010000175.1"/>
</dbReference>
<evidence type="ECO:0000313" key="1">
    <source>
        <dbReference type="EMBL" id="TBH80865.1"/>
    </source>
</evidence>
<sequence length="131" mass="13738">MKGLRAHTKAAARRADGGHARLPVLLTLLTALALYGCGFGGAPEQPETPPGPLMAYMIGAAPGDSTTLDDPDFGKNVRLSMGESFVSAKGEECKRGTALSGQREAEVVVICRDAQGRWNMAPRVWGAGLSQ</sequence>
<dbReference type="Proteomes" id="UP000292919">
    <property type="component" value="Unassembled WGS sequence"/>
</dbReference>
<keyword evidence="2" id="KW-1185">Reference proteome</keyword>
<dbReference type="InterPro" id="IPR032258">
    <property type="entry name" value="DUF5061"/>
</dbReference>
<gene>
    <name evidence="1" type="ORF">EB812_04645</name>
</gene>
<evidence type="ECO:0000313" key="2">
    <source>
        <dbReference type="Proteomes" id="UP000292919"/>
    </source>
</evidence>
<comment type="caution">
    <text evidence="1">The sequence shown here is derived from an EMBL/GenBank/DDBJ whole genome shotgun (WGS) entry which is preliminary data.</text>
</comment>
<dbReference type="Pfam" id="PF16587">
    <property type="entry name" value="DUF5061"/>
    <property type="match status" value="1"/>
</dbReference>
<proteinExistence type="predicted"/>
<accession>A0A6H3FDN0</accession>
<organism evidence="1 2">
    <name type="scientific">Desulfovibrio legallii</name>
    <dbReference type="NCBI Taxonomy" id="571438"/>
    <lineage>
        <taxon>Bacteria</taxon>
        <taxon>Pseudomonadati</taxon>
        <taxon>Thermodesulfobacteriota</taxon>
        <taxon>Desulfovibrionia</taxon>
        <taxon>Desulfovibrionales</taxon>
        <taxon>Desulfovibrionaceae</taxon>
        <taxon>Desulfovibrio</taxon>
    </lineage>
</organism>
<name>A0A6H3FDN0_9BACT</name>
<dbReference type="AlphaFoldDB" id="A0A6H3FDN0"/>
<evidence type="ECO:0008006" key="3">
    <source>
        <dbReference type="Google" id="ProtNLM"/>
    </source>
</evidence>